<feature type="domain" description="Carbamoyltransferase" evidence="2">
    <location>
        <begin position="93"/>
        <end position="333"/>
    </location>
</feature>
<dbReference type="GO" id="GO:0016740">
    <property type="term" value="F:transferase activity"/>
    <property type="evidence" value="ECO:0007669"/>
    <property type="project" value="UniProtKB-KW"/>
</dbReference>
<comment type="similarity">
    <text evidence="1">Belongs to the NodU/CmcH family.</text>
</comment>
<evidence type="ECO:0000313" key="5">
    <source>
        <dbReference type="Proteomes" id="UP000658258"/>
    </source>
</evidence>
<dbReference type="EMBL" id="BNAG01000003">
    <property type="protein sequence ID" value="GHE66416.1"/>
    <property type="molecule type" value="Genomic_DNA"/>
</dbReference>
<dbReference type="InterPro" id="IPR038152">
    <property type="entry name" value="Carbam_trans_C_sf"/>
</dbReference>
<feature type="domain" description="Carbamoyltransferase C-terminal" evidence="3">
    <location>
        <begin position="388"/>
        <end position="557"/>
    </location>
</feature>
<dbReference type="InterPro" id="IPR003696">
    <property type="entry name" value="Carbtransf_dom"/>
</dbReference>
<dbReference type="PANTHER" id="PTHR34847">
    <property type="entry name" value="NODULATION PROTEIN U"/>
    <property type="match status" value="1"/>
</dbReference>
<dbReference type="InterPro" id="IPR051338">
    <property type="entry name" value="NodU/CmcH_Carbamoyltrnsfr"/>
</dbReference>
<feature type="domain" description="Carbamoyltransferase" evidence="2">
    <location>
        <begin position="13"/>
        <end position="67"/>
    </location>
</feature>
<dbReference type="PANTHER" id="PTHR34847:SF1">
    <property type="entry name" value="NODULATION PROTEIN U"/>
    <property type="match status" value="1"/>
</dbReference>
<accession>A0ABQ3I5K8</accession>
<evidence type="ECO:0000256" key="1">
    <source>
        <dbReference type="ARBA" id="ARBA00006129"/>
    </source>
</evidence>
<comment type="caution">
    <text evidence="4">The sequence shown here is derived from an EMBL/GenBank/DDBJ whole genome shotgun (WGS) entry which is preliminary data.</text>
</comment>
<dbReference type="Proteomes" id="UP000658258">
    <property type="component" value="Unassembled WGS sequence"/>
</dbReference>
<dbReference type="Gene3D" id="3.90.870.20">
    <property type="entry name" value="Carbamoyltransferase, C-terminal domain"/>
    <property type="match status" value="1"/>
</dbReference>
<evidence type="ECO:0000313" key="4">
    <source>
        <dbReference type="EMBL" id="GHE66416.1"/>
    </source>
</evidence>
<name>A0ABQ3I5K8_9BACT</name>
<gene>
    <name evidence="4" type="ORF">GCM10011340_22150</name>
</gene>
<keyword evidence="5" id="KW-1185">Reference proteome</keyword>
<dbReference type="Pfam" id="PF02543">
    <property type="entry name" value="Carbam_trans_N"/>
    <property type="match status" value="2"/>
</dbReference>
<evidence type="ECO:0000259" key="2">
    <source>
        <dbReference type="Pfam" id="PF02543"/>
    </source>
</evidence>
<evidence type="ECO:0000259" key="3">
    <source>
        <dbReference type="Pfam" id="PF16861"/>
    </source>
</evidence>
<reference evidence="5" key="1">
    <citation type="journal article" date="2019" name="Int. J. Syst. Evol. Microbiol.">
        <title>The Global Catalogue of Microorganisms (GCM) 10K type strain sequencing project: providing services to taxonomists for standard genome sequencing and annotation.</title>
        <authorList>
            <consortium name="The Broad Institute Genomics Platform"/>
            <consortium name="The Broad Institute Genome Sequencing Center for Infectious Disease"/>
            <person name="Wu L."/>
            <person name="Ma J."/>
        </authorList>
    </citation>
    <scope>NUCLEOTIDE SEQUENCE [LARGE SCALE GENOMIC DNA]</scope>
    <source>
        <strain evidence="5">CGMCC 1.15111</strain>
    </source>
</reference>
<organism evidence="4 5">
    <name type="scientific">Roseivirga thermotolerans</name>
    <dbReference type="NCBI Taxonomy" id="1758176"/>
    <lineage>
        <taxon>Bacteria</taxon>
        <taxon>Pseudomonadati</taxon>
        <taxon>Bacteroidota</taxon>
        <taxon>Cytophagia</taxon>
        <taxon>Cytophagales</taxon>
        <taxon>Roseivirgaceae</taxon>
        <taxon>Roseivirga</taxon>
    </lineage>
</organism>
<dbReference type="CDD" id="cd24098">
    <property type="entry name" value="ASKHA_NBD_TobZ_N"/>
    <property type="match status" value="1"/>
</dbReference>
<keyword evidence="4" id="KW-0808">Transferase</keyword>
<dbReference type="RefSeq" id="WP_189630322.1">
    <property type="nucleotide sequence ID" value="NZ_BNAG01000003.1"/>
</dbReference>
<dbReference type="InterPro" id="IPR031730">
    <property type="entry name" value="Carbam_trans_C"/>
</dbReference>
<dbReference type="Gene3D" id="3.30.420.40">
    <property type="match status" value="2"/>
</dbReference>
<dbReference type="Pfam" id="PF16861">
    <property type="entry name" value="Carbam_trans_C"/>
    <property type="match status" value="1"/>
</dbReference>
<protein>
    <submittedName>
        <fullName evidence="4">Transferase</fullName>
    </submittedName>
</protein>
<proteinExistence type="inferred from homology"/>
<sequence length="562" mass="63109">MKKDIYVLGTGLSHNGSSVLLKNGRVLVGIEKERLSRIKHDGGNDSLTTEYCLKAAGIGLDEIDLVVQCENFVIPSKNEFKGPRVFKNYPDEKFVSISHHLAHAYSVIGTCPYKKFNVLVIDGCGSPYDQCNDENLPDLKELNLNFSDGLICEKDSYYHYDGTKLHTLFKDFSPLNTQKSPWLPTTNHSIGGFYSAISHYCFGNMDDVGKLMGLAPLGKPEIQHEAFYFEKGRVFLSPQWDQPLTTPAHHWEGFKQNRQHYANMAFWAQREVERAVEYILESRLKGETATPLAYTGGVALNAVANSRLIRKGVVNQLYIEPAAADNGIALGCAFYGWLEIVKGKRQIHDGSTCFGSSYSFSASKETINTLKNCSIKELDEENLLEQTARLIADNKTVGWFQGGCEFGPRALGRRSILANPSNRSMQDHINSHIKFREDFRPFAPSILPEELHNLFQDKLNSPYMVLVDRPIDSAINQLAAVIHVDGSSRTQTVEKEWNPRFYKLLKTLKKHTGVGAVLNTSFNKKGQPMVEKPEEAIDLFLNSAMDALVIENHLISKQSFVY</sequence>